<dbReference type="PROSITE" id="PS50206">
    <property type="entry name" value="RHODANESE_3"/>
    <property type="match status" value="1"/>
</dbReference>
<feature type="domain" description="Rhodanese" evidence="2">
    <location>
        <begin position="85"/>
        <end position="208"/>
    </location>
</feature>
<dbReference type="OrthoDB" id="566238at2759"/>
<keyword evidence="1" id="KW-1133">Transmembrane helix</keyword>
<dbReference type="AlphaFoldDB" id="A0A8T0J3M9"/>
<comment type="caution">
    <text evidence="3">The sequence shown here is derived from an EMBL/GenBank/DDBJ whole genome shotgun (WGS) entry which is preliminary data.</text>
</comment>
<dbReference type="PANTHER" id="PTHR45508">
    <property type="entry name" value="RHODANESE-LIKE DOMAIN-CONTAINING PROTEIN 9, CHLOROPLASTIC"/>
    <property type="match status" value="1"/>
</dbReference>
<dbReference type="Gene3D" id="3.40.250.10">
    <property type="entry name" value="Rhodanese-like domain"/>
    <property type="match status" value="1"/>
</dbReference>
<dbReference type="SMART" id="SM00450">
    <property type="entry name" value="RHOD"/>
    <property type="match status" value="1"/>
</dbReference>
<protein>
    <recommendedName>
        <fullName evidence="2">Rhodanese domain-containing protein</fullName>
    </recommendedName>
</protein>
<dbReference type="Pfam" id="PF00581">
    <property type="entry name" value="Rhodanese"/>
    <property type="match status" value="1"/>
</dbReference>
<proteinExistence type="predicted"/>
<keyword evidence="1" id="KW-0812">Transmembrane</keyword>
<evidence type="ECO:0000259" key="2">
    <source>
        <dbReference type="PROSITE" id="PS50206"/>
    </source>
</evidence>
<reference evidence="3" key="1">
    <citation type="submission" date="2020-06" db="EMBL/GenBank/DDBJ databases">
        <title>WGS assembly of Ceratodon purpureus strain R40.</title>
        <authorList>
            <person name="Carey S.B."/>
            <person name="Jenkins J."/>
            <person name="Shu S."/>
            <person name="Lovell J.T."/>
            <person name="Sreedasyam A."/>
            <person name="Maumus F."/>
            <person name="Tiley G.P."/>
            <person name="Fernandez-Pozo N."/>
            <person name="Barry K."/>
            <person name="Chen C."/>
            <person name="Wang M."/>
            <person name="Lipzen A."/>
            <person name="Daum C."/>
            <person name="Saski C.A."/>
            <person name="Payton A.C."/>
            <person name="Mcbreen J.C."/>
            <person name="Conrad R.E."/>
            <person name="Kollar L.M."/>
            <person name="Olsson S."/>
            <person name="Huttunen S."/>
            <person name="Landis J.B."/>
            <person name="Wickett N.J."/>
            <person name="Johnson M.G."/>
            <person name="Rensing S.A."/>
            <person name="Grimwood J."/>
            <person name="Schmutz J."/>
            <person name="Mcdaniel S.F."/>
        </authorList>
    </citation>
    <scope>NUCLEOTIDE SEQUENCE</scope>
    <source>
        <strain evidence="3">R40</strain>
    </source>
</reference>
<keyword evidence="4" id="KW-1185">Reference proteome</keyword>
<dbReference type="CDD" id="cd00158">
    <property type="entry name" value="RHOD"/>
    <property type="match status" value="1"/>
</dbReference>
<dbReference type="SUPFAM" id="SSF52821">
    <property type="entry name" value="Rhodanese/Cell cycle control phosphatase"/>
    <property type="match status" value="1"/>
</dbReference>
<dbReference type="InterPro" id="IPR044615">
    <property type="entry name" value="STR9"/>
</dbReference>
<evidence type="ECO:0000313" key="4">
    <source>
        <dbReference type="Proteomes" id="UP000822688"/>
    </source>
</evidence>
<accession>A0A8T0J3M9</accession>
<keyword evidence="1" id="KW-0472">Membrane</keyword>
<dbReference type="InterPro" id="IPR036873">
    <property type="entry name" value="Rhodanese-like_dom_sf"/>
</dbReference>
<dbReference type="EMBL" id="CM026421">
    <property type="protein sequence ID" value="KAG0590534.1"/>
    <property type="molecule type" value="Genomic_DNA"/>
</dbReference>
<evidence type="ECO:0000313" key="3">
    <source>
        <dbReference type="EMBL" id="KAG0590534.1"/>
    </source>
</evidence>
<sequence>MATAMAACSSMAATATTFTASPAAPACQLRSRPCMLKAASYRWSGVHLKSFQRHLGTRSSLSEASQVTRAGVQYVDPEEAQKMVSEDGYQIIDIRDASQYDRAHITKSTHVPLFIANEDMDPGTLIKKFAHNSFAGAFYGLAFTKENDAFLPTIRKQFKKDDKILMVCQEGLRSGAAAEKLEEAGYENVAYLINGLQKVKPGTFEKEGPKDLCDAGKAGLVTIQQPFSVVLGTILIIALLFLQFFPDQSSQILKQFMTPQ</sequence>
<feature type="transmembrane region" description="Helical" evidence="1">
    <location>
        <begin position="227"/>
        <end position="245"/>
    </location>
</feature>
<dbReference type="InterPro" id="IPR001763">
    <property type="entry name" value="Rhodanese-like_dom"/>
</dbReference>
<organism evidence="3 4">
    <name type="scientific">Ceratodon purpureus</name>
    <name type="common">Fire moss</name>
    <name type="synonym">Dicranum purpureum</name>
    <dbReference type="NCBI Taxonomy" id="3225"/>
    <lineage>
        <taxon>Eukaryota</taxon>
        <taxon>Viridiplantae</taxon>
        <taxon>Streptophyta</taxon>
        <taxon>Embryophyta</taxon>
        <taxon>Bryophyta</taxon>
        <taxon>Bryophytina</taxon>
        <taxon>Bryopsida</taxon>
        <taxon>Dicranidae</taxon>
        <taxon>Pseudoditrichales</taxon>
        <taxon>Ditrichaceae</taxon>
        <taxon>Ceratodon</taxon>
    </lineage>
</organism>
<dbReference type="GO" id="GO:0009507">
    <property type="term" value="C:chloroplast"/>
    <property type="evidence" value="ECO:0007669"/>
    <property type="project" value="TreeGrafter"/>
</dbReference>
<dbReference type="Proteomes" id="UP000822688">
    <property type="component" value="Chromosome 1"/>
</dbReference>
<dbReference type="PANTHER" id="PTHR45508:SF1">
    <property type="entry name" value="RHODANESE-LIKE DOMAIN-CONTAINING PROTEIN 9, CHLOROPLASTIC"/>
    <property type="match status" value="1"/>
</dbReference>
<gene>
    <name evidence="3" type="ORF">KC19_1G107000</name>
</gene>
<name>A0A8T0J3M9_CERPU</name>
<evidence type="ECO:0000256" key="1">
    <source>
        <dbReference type="SAM" id="Phobius"/>
    </source>
</evidence>